<proteinExistence type="predicted"/>
<reference evidence="1" key="2">
    <citation type="submission" date="2022-01" db="EMBL/GenBank/DDBJ databases">
        <authorList>
            <person name="Zivanovic Y."/>
            <person name="Moreira D."/>
            <person name="Lopez-Garcia P."/>
        </authorList>
    </citation>
    <scope>NUCLEOTIDE SEQUENCE</scope>
    <source>
        <strain evidence="1">G9</strain>
    </source>
</reference>
<reference evidence="1" key="1">
    <citation type="journal article" date="2022" name="Genome Biol. Evol.">
        <title>A New Gene Family Diagnostic for Intracellular Biomineralization of Amorphous Ca Carbonates by Cyanobacteria.</title>
        <authorList>
            <person name="Benzerara K."/>
            <person name="Duprat E."/>
            <person name="Bitard-Feildel T."/>
            <person name="Caumes G."/>
            <person name="Cassier-Chauvat C."/>
            <person name="Chauvat F."/>
            <person name="Dezi M."/>
            <person name="Diop S.I."/>
            <person name="Gaschignard G."/>
            <person name="Gorgen S."/>
            <person name="Gugger M."/>
            <person name="Lopez-Garcia P."/>
            <person name="Millet M."/>
            <person name="Skouri-Panet F."/>
            <person name="Moreira D."/>
            <person name="Callebaut I."/>
        </authorList>
    </citation>
    <scope>NUCLEOTIDE SEQUENCE</scope>
    <source>
        <strain evidence="1">G9</strain>
    </source>
</reference>
<sequence length="54" mass="6133">MSQQNDTYREIRDVLQVSIGFVSACCQRYQEQGIEGLKLNYWGTQVTMSGKSGQ</sequence>
<accession>A0ABT6EXB7</accession>
<name>A0ABT6EXB7_9SYNE</name>
<dbReference type="EMBL" id="JAKKUT010000002">
    <property type="protein sequence ID" value="MDG2990450.1"/>
    <property type="molecule type" value="Genomic_DNA"/>
</dbReference>
<dbReference type="Proteomes" id="UP001154265">
    <property type="component" value="Unassembled WGS sequence"/>
</dbReference>
<organism evidence="1 2">
    <name type="scientific">Candidatus Synechococcus calcipolaris G9</name>
    <dbReference type="NCBI Taxonomy" id="1497997"/>
    <lineage>
        <taxon>Bacteria</taxon>
        <taxon>Bacillati</taxon>
        <taxon>Cyanobacteriota</taxon>
        <taxon>Cyanophyceae</taxon>
        <taxon>Synechococcales</taxon>
        <taxon>Synechococcaceae</taxon>
        <taxon>Synechococcus</taxon>
    </lineage>
</organism>
<evidence type="ECO:0000313" key="2">
    <source>
        <dbReference type="Proteomes" id="UP001154265"/>
    </source>
</evidence>
<gene>
    <name evidence="1" type="ORF">L3556_05815</name>
</gene>
<evidence type="ECO:0000313" key="1">
    <source>
        <dbReference type="EMBL" id="MDG2990450.1"/>
    </source>
</evidence>
<protein>
    <submittedName>
        <fullName evidence="1">Helix-turn-helix domain containing protein</fullName>
    </submittedName>
</protein>
<comment type="caution">
    <text evidence="1">The sequence shown here is derived from an EMBL/GenBank/DDBJ whole genome shotgun (WGS) entry which is preliminary data.</text>
</comment>
<keyword evidence="2" id="KW-1185">Reference proteome</keyword>